<organism evidence="1 2">
    <name type="scientific">Granulicella arctica</name>
    <dbReference type="NCBI Taxonomy" id="940613"/>
    <lineage>
        <taxon>Bacteria</taxon>
        <taxon>Pseudomonadati</taxon>
        <taxon>Acidobacteriota</taxon>
        <taxon>Terriglobia</taxon>
        <taxon>Terriglobales</taxon>
        <taxon>Acidobacteriaceae</taxon>
        <taxon>Granulicella</taxon>
    </lineage>
</organism>
<gene>
    <name evidence="1" type="ORF">HDF17_001149</name>
</gene>
<dbReference type="Pfam" id="PF06296">
    <property type="entry name" value="RelE"/>
    <property type="match status" value="1"/>
</dbReference>
<name>A0A7Y9PFA6_9BACT</name>
<dbReference type="PIRSF" id="PIRSF018634">
    <property type="entry name" value="UCP018634"/>
    <property type="match status" value="1"/>
</dbReference>
<dbReference type="AlphaFoldDB" id="A0A7Y9PFA6"/>
<evidence type="ECO:0000313" key="2">
    <source>
        <dbReference type="Proteomes" id="UP000589520"/>
    </source>
</evidence>
<keyword evidence="2" id="KW-1185">Reference proteome</keyword>
<dbReference type="RefSeq" id="WP_179488634.1">
    <property type="nucleotide sequence ID" value="NZ_JACCCW010000001.1"/>
</dbReference>
<comment type="caution">
    <text evidence="1">The sequence shown here is derived from an EMBL/GenBank/DDBJ whole genome shotgun (WGS) entry which is preliminary data.</text>
</comment>
<protein>
    <recommendedName>
        <fullName evidence="3">Addiction module toxin RelE</fullName>
    </recommendedName>
</protein>
<evidence type="ECO:0008006" key="3">
    <source>
        <dbReference type="Google" id="ProtNLM"/>
    </source>
</evidence>
<proteinExistence type="predicted"/>
<evidence type="ECO:0000313" key="1">
    <source>
        <dbReference type="EMBL" id="NYF78862.1"/>
    </source>
</evidence>
<dbReference type="Proteomes" id="UP000589520">
    <property type="component" value="Unassembled WGS sequence"/>
</dbReference>
<dbReference type="EMBL" id="JACCCW010000001">
    <property type="protein sequence ID" value="NYF78862.1"/>
    <property type="molecule type" value="Genomic_DNA"/>
</dbReference>
<dbReference type="InterPro" id="IPR009387">
    <property type="entry name" value="HigB-2"/>
</dbReference>
<accession>A0A7Y9PFA6</accession>
<sequence length="127" mass="14078">MRVFVNKQFRRFSNENAISDDSLCKAVHEISIGLIHANLGGGIYKQRIARKGQGKSGGFRTIIFFKAHKTAFFILGFAKNAQDNLERNEVAGLKDLAGRMLSYDEKIIAIAVKDGALEEISCEQDVS</sequence>
<reference evidence="1 2" key="1">
    <citation type="submission" date="2020-07" db="EMBL/GenBank/DDBJ databases">
        <title>Genomic Encyclopedia of Type Strains, Phase IV (KMG-V): Genome sequencing to study the core and pangenomes of soil and plant-associated prokaryotes.</title>
        <authorList>
            <person name="Whitman W."/>
        </authorList>
    </citation>
    <scope>NUCLEOTIDE SEQUENCE [LARGE SCALE GENOMIC DNA]</scope>
    <source>
        <strain evidence="1 2">X4EP2</strain>
    </source>
</reference>